<keyword evidence="3" id="KW-1185">Reference proteome</keyword>
<dbReference type="Gene3D" id="3.30.200.20">
    <property type="entry name" value="Phosphorylase Kinase, domain 1"/>
    <property type="match status" value="1"/>
</dbReference>
<dbReference type="InterPro" id="IPR002575">
    <property type="entry name" value="Aminoglycoside_PTrfase"/>
</dbReference>
<evidence type="ECO:0000313" key="3">
    <source>
        <dbReference type="Proteomes" id="UP001597079"/>
    </source>
</evidence>
<name>A0ABW4JN78_9BACL</name>
<dbReference type="InterPro" id="IPR011009">
    <property type="entry name" value="Kinase-like_dom_sf"/>
</dbReference>
<dbReference type="Pfam" id="PF01636">
    <property type="entry name" value="APH"/>
    <property type="match status" value="1"/>
</dbReference>
<dbReference type="RefSeq" id="WP_377945596.1">
    <property type="nucleotide sequence ID" value="NZ_JBHUCX010000099.1"/>
</dbReference>
<dbReference type="InterPro" id="IPR047175">
    <property type="entry name" value="CotS-like"/>
</dbReference>
<dbReference type="EMBL" id="JBHUCX010000099">
    <property type="protein sequence ID" value="MFD1677682.1"/>
    <property type="molecule type" value="Genomic_DNA"/>
</dbReference>
<feature type="domain" description="Aminoglycoside phosphotransferase" evidence="1">
    <location>
        <begin position="27"/>
        <end position="232"/>
    </location>
</feature>
<organism evidence="2 3">
    <name type="scientific">Alicyclobacillus fodiniaquatilis</name>
    <dbReference type="NCBI Taxonomy" id="1661150"/>
    <lineage>
        <taxon>Bacteria</taxon>
        <taxon>Bacillati</taxon>
        <taxon>Bacillota</taxon>
        <taxon>Bacilli</taxon>
        <taxon>Bacillales</taxon>
        <taxon>Alicyclobacillaceae</taxon>
        <taxon>Alicyclobacillus</taxon>
    </lineage>
</organism>
<dbReference type="PANTHER" id="PTHR39179:SF1">
    <property type="entry name" value="SPORE COAT PROTEIN I"/>
    <property type="match status" value="1"/>
</dbReference>
<dbReference type="Gene3D" id="3.90.1200.10">
    <property type="match status" value="1"/>
</dbReference>
<dbReference type="Proteomes" id="UP001597079">
    <property type="component" value="Unassembled WGS sequence"/>
</dbReference>
<proteinExistence type="predicted"/>
<comment type="caution">
    <text evidence="2">The sequence shown here is derived from an EMBL/GenBank/DDBJ whole genome shotgun (WGS) entry which is preliminary data.</text>
</comment>
<gene>
    <name evidence="2" type="ORF">ACFSB2_23760</name>
</gene>
<evidence type="ECO:0000259" key="1">
    <source>
        <dbReference type="Pfam" id="PF01636"/>
    </source>
</evidence>
<evidence type="ECO:0000313" key="2">
    <source>
        <dbReference type="EMBL" id="MFD1677682.1"/>
    </source>
</evidence>
<reference evidence="3" key="1">
    <citation type="journal article" date="2019" name="Int. J. Syst. Evol. Microbiol.">
        <title>The Global Catalogue of Microorganisms (GCM) 10K type strain sequencing project: providing services to taxonomists for standard genome sequencing and annotation.</title>
        <authorList>
            <consortium name="The Broad Institute Genomics Platform"/>
            <consortium name="The Broad Institute Genome Sequencing Center for Infectious Disease"/>
            <person name="Wu L."/>
            <person name="Ma J."/>
        </authorList>
    </citation>
    <scope>NUCLEOTIDE SEQUENCE [LARGE SCALE GENOMIC DNA]</scope>
    <source>
        <strain evidence="3">CGMCC 1.12286</strain>
    </source>
</reference>
<dbReference type="SUPFAM" id="SSF56112">
    <property type="entry name" value="Protein kinase-like (PK-like)"/>
    <property type="match status" value="1"/>
</dbReference>
<sequence>MQKFIDAMTQLWPLTNVNVINTLQAKGARHVIHVSTNEGHWVLKVLDPERTEEEARAYTDVLQFLSKLQTKIAPGILPQTDGRLYGRCDDRFMYVMEYIEGTQANETPEDEFALGQLTAELHAVEGYEVASTLDFQHTLRNMITRFKDRPYYEEYLRVLQNIPDFTIHRQSLMHTDIGPHNCLKQRDGNLILVDFDDAGLGSTYIDVGYPLICQFVRFHDETLQFDAQNAVAFYSGYQRKRRLTDEEIELTFQGGVFMQAMYMDAYGEAAVDKMWAILQYALEHRDVLKQAIRNEV</sequence>
<protein>
    <submittedName>
        <fullName evidence="2">Phosphotransferase enzyme family protein</fullName>
    </submittedName>
</protein>
<dbReference type="PANTHER" id="PTHR39179">
    <property type="entry name" value="SPORE COAT PROTEIN I"/>
    <property type="match status" value="1"/>
</dbReference>
<accession>A0ABW4JN78</accession>